<dbReference type="EC" id="3.-.-.-" evidence="2"/>
<dbReference type="EMBL" id="BEHY01000012">
    <property type="protein sequence ID" value="GBD08565.1"/>
    <property type="molecule type" value="Genomic_DNA"/>
</dbReference>
<evidence type="ECO:0000313" key="3">
    <source>
        <dbReference type="Proteomes" id="UP000236642"/>
    </source>
</evidence>
<dbReference type="Pfam" id="PF00561">
    <property type="entry name" value="Abhydrolase_1"/>
    <property type="match status" value="1"/>
</dbReference>
<dbReference type="InterPro" id="IPR029058">
    <property type="entry name" value="AB_hydrolase_fold"/>
</dbReference>
<dbReference type="AlphaFoldDB" id="A0A2H5Y545"/>
<dbReference type="InterPro" id="IPR050266">
    <property type="entry name" value="AB_hydrolase_sf"/>
</dbReference>
<sequence>MPFVSVGDGRMHYVERGAGEEVALFVHGWLSSHRWWLPVLDRLPPGVRGYAVDLRGAGESDPASGTHTLAGYAADLHAFAEALGLSSFLLVGHSMGGGVALRYALDHPERLKGLMLVNPLAPFGTRTDPQMDAWVRAQQGNPEGIRAMIQLAFATPPAPEVMETLVADALRWGPATYFDTLDDMARFHVVKRLPELQVPTLVLWGDRDVVIPFEGVATLFTRIPNCGLEVWHGVGHSPAHEAPDRLAALLGRFIEECRSTERRA</sequence>
<evidence type="ECO:0000313" key="2">
    <source>
        <dbReference type="EMBL" id="GBD08565.1"/>
    </source>
</evidence>
<feature type="domain" description="AB hydrolase-1" evidence="1">
    <location>
        <begin position="24"/>
        <end position="221"/>
    </location>
</feature>
<dbReference type="Gene3D" id="3.40.50.1820">
    <property type="entry name" value="alpha/beta hydrolase"/>
    <property type="match status" value="1"/>
</dbReference>
<comment type="caution">
    <text evidence="2">The sequence shown here is derived from an EMBL/GenBank/DDBJ whole genome shotgun (WGS) entry which is preliminary data.</text>
</comment>
<name>A0A2H5Y545_9CHLR</name>
<dbReference type="PANTHER" id="PTHR43798">
    <property type="entry name" value="MONOACYLGLYCEROL LIPASE"/>
    <property type="match status" value="1"/>
</dbReference>
<organism evidence="2 3">
    <name type="scientific">Candidatus Thermoflexus japonica</name>
    <dbReference type="NCBI Taxonomy" id="2035417"/>
    <lineage>
        <taxon>Bacteria</taxon>
        <taxon>Bacillati</taxon>
        <taxon>Chloroflexota</taxon>
        <taxon>Thermoflexia</taxon>
        <taxon>Thermoflexales</taxon>
        <taxon>Thermoflexaceae</taxon>
        <taxon>Thermoflexus</taxon>
    </lineage>
</organism>
<dbReference type="Proteomes" id="UP000236642">
    <property type="component" value="Unassembled WGS sequence"/>
</dbReference>
<accession>A0A2H5Y545</accession>
<dbReference type="PRINTS" id="PR00111">
    <property type="entry name" value="ABHYDROLASE"/>
</dbReference>
<proteinExistence type="predicted"/>
<gene>
    <name evidence="2" type="primary">ydjP_2</name>
    <name evidence="2" type="ORF">HRbin22_00805</name>
</gene>
<dbReference type="InterPro" id="IPR000073">
    <property type="entry name" value="AB_hydrolase_1"/>
</dbReference>
<evidence type="ECO:0000259" key="1">
    <source>
        <dbReference type="Pfam" id="PF00561"/>
    </source>
</evidence>
<dbReference type="PANTHER" id="PTHR43798:SF33">
    <property type="entry name" value="HYDROLASE, PUTATIVE (AFU_ORTHOLOGUE AFUA_2G14860)-RELATED"/>
    <property type="match status" value="1"/>
</dbReference>
<keyword evidence="2" id="KW-0378">Hydrolase</keyword>
<dbReference type="SUPFAM" id="SSF53474">
    <property type="entry name" value="alpha/beta-Hydrolases"/>
    <property type="match status" value="1"/>
</dbReference>
<dbReference type="GO" id="GO:0016020">
    <property type="term" value="C:membrane"/>
    <property type="evidence" value="ECO:0007669"/>
    <property type="project" value="TreeGrafter"/>
</dbReference>
<dbReference type="GO" id="GO:0016787">
    <property type="term" value="F:hydrolase activity"/>
    <property type="evidence" value="ECO:0007669"/>
    <property type="project" value="UniProtKB-KW"/>
</dbReference>
<protein>
    <submittedName>
        <fullName evidence="2">AB hydrolase superfamily protein YdjP</fullName>
        <ecNumber evidence="2">3.-.-.-</ecNumber>
    </submittedName>
</protein>
<reference evidence="3" key="1">
    <citation type="submission" date="2017-09" db="EMBL/GenBank/DDBJ databases">
        <title>Metaegenomics of thermophilic ammonia-oxidizing enrichment culture.</title>
        <authorList>
            <person name="Kato S."/>
            <person name="Suzuki K."/>
        </authorList>
    </citation>
    <scope>NUCLEOTIDE SEQUENCE [LARGE SCALE GENOMIC DNA]</scope>
</reference>